<evidence type="ECO:0000313" key="3">
    <source>
        <dbReference type="EMBL" id="NYD37845.1"/>
    </source>
</evidence>
<dbReference type="AlphaFoldDB" id="A0A7Y9DYN8"/>
<protein>
    <recommendedName>
        <fullName evidence="5">Secreted protein</fullName>
    </recommendedName>
</protein>
<comment type="caution">
    <text evidence="3">The sequence shown here is derived from an EMBL/GenBank/DDBJ whole genome shotgun (WGS) entry which is preliminary data.</text>
</comment>
<dbReference type="EMBL" id="JACCBN010000001">
    <property type="protein sequence ID" value="NYD37845.1"/>
    <property type="molecule type" value="Genomic_DNA"/>
</dbReference>
<keyword evidence="2" id="KW-0732">Signal</keyword>
<dbReference type="RefSeq" id="WP_343054260.1">
    <property type="nucleotide sequence ID" value="NZ_BAABHP010000025.1"/>
</dbReference>
<dbReference type="Proteomes" id="UP000535890">
    <property type="component" value="Unassembled WGS sequence"/>
</dbReference>
<evidence type="ECO:0000256" key="2">
    <source>
        <dbReference type="SAM" id="SignalP"/>
    </source>
</evidence>
<sequence>MVLFVVAVMVLVAVGVLLWKAVSAQALATGNGAADEETPTGPTRSPGASRARRTRPVAPDDDPEFLRSLDEQVRRDREDPPGQG</sequence>
<evidence type="ECO:0008006" key="5">
    <source>
        <dbReference type="Google" id="ProtNLM"/>
    </source>
</evidence>
<keyword evidence="4" id="KW-1185">Reference proteome</keyword>
<reference evidence="3 4" key="1">
    <citation type="submission" date="2020-07" db="EMBL/GenBank/DDBJ databases">
        <title>Sequencing the genomes of 1000 actinobacteria strains.</title>
        <authorList>
            <person name="Klenk H.-P."/>
        </authorList>
    </citation>
    <scope>NUCLEOTIDE SEQUENCE [LARGE SCALE GENOMIC DNA]</scope>
    <source>
        <strain evidence="3 4">DSM 45772</strain>
    </source>
</reference>
<evidence type="ECO:0000313" key="4">
    <source>
        <dbReference type="Proteomes" id="UP000535890"/>
    </source>
</evidence>
<evidence type="ECO:0000256" key="1">
    <source>
        <dbReference type="SAM" id="MobiDB-lite"/>
    </source>
</evidence>
<feature type="region of interest" description="Disordered" evidence="1">
    <location>
        <begin position="29"/>
        <end position="84"/>
    </location>
</feature>
<accession>A0A7Y9DYN8</accession>
<feature type="compositionally biased region" description="Basic and acidic residues" evidence="1">
    <location>
        <begin position="64"/>
        <end position="84"/>
    </location>
</feature>
<organism evidence="3 4">
    <name type="scientific">Actinomycetospora corticicola</name>
    <dbReference type="NCBI Taxonomy" id="663602"/>
    <lineage>
        <taxon>Bacteria</taxon>
        <taxon>Bacillati</taxon>
        <taxon>Actinomycetota</taxon>
        <taxon>Actinomycetes</taxon>
        <taxon>Pseudonocardiales</taxon>
        <taxon>Pseudonocardiaceae</taxon>
        <taxon>Actinomycetospora</taxon>
    </lineage>
</organism>
<proteinExistence type="predicted"/>
<feature type="chain" id="PRO_5038628041" description="Secreted protein" evidence="2">
    <location>
        <begin position="29"/>
        <end position="84"/>
    </location>
</feature>
<gene>
    <name evidence="3" type="ORF">BJ983_003947</name>
</gene>
<name>A0A7Y9DYN8_9PSEU</name>
<feature type="signal peptide" evidence="2">
    <location>
        <begin position="1"/>
        <end position="28"/>
    </location>
</feature>